<sequence>MGNGKSFFLIMKAAILSGPSKTALFLYPKFADTDSAENRIINNGKFSLLASVIQFHNIKIIDVFFCKLLFENVELKNRMVIFVLGVFYCVEKG</sequence>
<evidence type="ECO:0000313" key="2">
    <source>
        <dbReference type="Proteomes" id="UP000480151"/>
    </source>
</evidence>
<dbReference type="EMBL" id="JAAKGU010000002">
    <property type="protein sequence ID" value="NGM81990.1"/>
    <property type="molecule type" value="Genomic_DNA"/>
</dbReference>
<organism evidence="1 2">
    <name type="scientific">Paenibacillus apii</name>
    <dbReference type="NCBI Taxonomy" id="1850370"/>
    <lineage>
        <taxon>Bacteria</taxon>
        <taxon>Bacillati</taxon>
        <taxon>Bacillota</taxon>
        <taxon>Bacilli</taxon>
        <taxon>Bacillales</taxon>
        <taxon>Paenibacillaceae</taxon>
        <taxon>Paenibacillus</taxon>
    </lineage>
</organism>
<dbReference type="AlphaFoldDB" id="A0A6M1PFA5"/>
<protein>
    <submittedName>
        <fullName evidence="1">Uncharacterized protein</fullName>
    </submittedName>
</protein>
<keyword evidence="2" id="KW-1185">Reference proteome</keyword>
<evidence type="ECO:0000313" key="1">
    <source>
        <dbReference type="EMBL" id="NGM81990.1"/>
    </source>
</evidence>
<dbReference type="Proteomes" id="UP000480151">
    <property type="component" value="Unassembled WGS sequence"/>
</dbReference>
<comment type="caution">
    <text evidence="1">The sequence shown here is derived from an EMBL/GenBank/DDBJ whole genome shotgun (WGS) entry which is preliminary data.</text>
</comment>
<proteinExistence type="predicted"/>
<accession>A0A6M1PFA5</accession>
<dbReference type="RefSeq" id="WP_165095712.1">
    <property type="nucleotide sequence ID" value="NZ_JAAKGU010000002.1"/>
</dbReference>
<name>A0A6M1PFA5_9BACL</name>
<gene>
    <name evidence="1" type="ORF">G5B47_06155</name>
</gene>
<reference evidence="1 2" key="1">
    <citation type="submission" date="2020-02" db="EMBL/GenBank/DDBJ databases">
        <authorList>
            <person name="Gao J."/>
            <person name="Sun J."/>
        </authorList>
    </citation>
    <scope>NUCLEOTIDE SEQUENCE [LARGE SCALE GENOMIC DNA]</scope>
    <source>
        <strain evidence="1 2">7124</strain>
    </source>
</reference>